<feature type="region of interest" description="Disordered" evidence="1">
    <location>
        <begin position="474"/>
        <end position="505"/>
    </location>
</feature>
<keyword evidence="3" id="KW-1185">Reference proteome</keyword>
<feature type="compositionally biased region" description="Basic and acidic residues" evidence="1">
    <location>
        <begin position="490"/>
        <end position="500"/>
    </location>
</feature>
<dbReference type="GeneTree" id="ENSGT00980000199319"/>
<dbReference type="Ensembl" id="ENSEEET00000056408.1">
    <property type="protein sequence ID" value="ENSEEEP00000061498.1"/>
    <property type="gene ID" value="ENSEEEG00000029089.1"/>
</dbReference>
<reference evidence="2" key="2">
    <citation type="submission" date="2025-08" db="UniProtKB">
        <authorList>
            <consortium name="Ensembl"/>
        </authorList>
    </citation>
    <scope>IDENTIFICATION</scope>
</reference>
<sequence length="521" mass="60697">MFLSHCIVLNTCDLHSGTTCYDPTCFLTKCNLLCTAHLFFIHRLKMSSSSQYTSGQFQHLSLSDFVSQLIHLPEDNKRNIEQYSIEDCERKIREAVSFIQHGPDVNIQNAIGWIFLLAHRKTRLQLGMLHERLEHMTSLQHRRDQDDSEEESSHHDRNGEHSVASARCSDHASPYHDPLSESEHDYPQISHASYAVRLKQETHDGPRLKQFDALAKDIERFDPEKHEHSINDYLQAIKHCLHDLPYSTEQEKVRLIWKTTSQTVHSFMKTQPSYIRDNFHRLCNALTEEYSFFADETSATMSAIKIKHSRNEHPHPHFLSRLRHAYFQGRNGQGLEEDRTFKSLFLHNLPPCEQTHVTIFSKQGNPFMRDIRKMAHMAWETVVHPGDKKDESPQVHSLHNTEGAPLELDGSEIPVAARPHTNTSQNYSSQHHREARAWRERQGHIKGSSNYQLHDYQQDGTEYYQRCDVKHFNRKGRTDNHANGHQHHERHSEGRNRESELQINASLRPEVQFIRDSSLDA</sequence>
<evidence type="ECO:0000313" key="2">
    <source>
        <dbReference type="Ensembl" id="ENSEEEP00000061498.1"/>
    </source>
</evidence>
<organism evidence="2 3">
    <name type="scientific">Electrophorus electricus</name>
    <name type="common">Electric eel</name>
    <name type="synonym">Gymnotus electricus</name>
    <dbReference type="NCBI Taxonomy" id="8005"/>
    <lineage>
        <taxon>Eukaryota</taxon>
        <taxon>Metazoa</taxon>
        <taxon>Chordata</taxon>
        <taxon>Craniata</taxon>
        <taxon>Vertebrata</taxon>
        <taxon>Euteleostomi</taxon>
        <taxon>Actinopterygii</taxon>
        <taxon>Neopterygii</taxon>
        <taxon>Teleostei</taxon>
        <taxon>Ostariophysi</taxon>
        <taxon>Gymnotiformes</taxon>
        <taxon>Gymnotoidei</taxon>
        <taxon>Gymnotidae</taxon>
        <taxon>Electrophorus</taxon>
    </lineage>
</organism>
<name>A0AAY5EXM5_ELEEL</name>
<feature type="compositionally biased region" description="Basic and acidic residues" evidence="1">
    <location>
        <begin position="168"/>
        <end position="184"/>
    </location>
</feature>
<feature type="compositionally biased region" description="Basic and acidic residues" evidence="1">
    <location>
        <begin position="138"/>
        <end position="160"/>
    </location>
</feature>
<evidence type="ECO:0000313" key="3">
    <source>
        <dbReference type="Proteomes" id="UP000314983"/>
    </source>
</evidence>
<protein>
    <submittedName>
        <fullName evidence="2">Uncharacterized protein</fullName>
    </submittedName>
</protein>
<accession>A0AAY5EXM5</accession>
<feature type="compositionally biased region" description="Basic and acidic residues" evidence="1">
    <location>
        <begin position="431"/>
        <end position="443"/>
    </location>
</feature>
<feature type="region of interest" description="Disordered" evidence="1">
    <location>
        <begin position="385"/>
        <end position="448"/>
    </location>
</feature>
<reference evidence="2 3" key="1">
    <citation type="submission" date="2020-05" db="EMBL/GenBank/DDBJ databases">
        <title>Electrophorus electricus (electric eel) genome, fEleEle1, primary haplotype.</title>
        <authorList>
            <person name="Myers G."/>
            <person name="Meyer A."/>
            <person name="Fedrigo O."/>
            <person name="Formenti G."/>
            <person name="Rhie A."/>
            <person name="Tracey A."/>
            <person name="Sims Y."/>
            <person name="Jarvis E.D."/>
        </authorList>
    </citation>
    <scope>NUCLEOTIDE SEQUENCE [LARGE SCALE GENOMIC DNA]</scope>
</reference>
<reference evidence="2" key="3">
    <citation type="submission" date="2025-09" db="UniProtKB">
        <authorList>
            <consortium name="Ensembl"/>
        </authorList>
    </citation>
    <scope>IDENTIFICATION</scope>
</reference>
<dbReference type="AlphaFoldDB" id="A0AAY5EXM5"/>
<dbReference type="Proteomes" id="UP000314983">
    <property type="component" value="Chromosome 1"/>
</dbReference>
<feature type="compositionally biased region" description="Polar residues" evidence="1">
    <location>
        <begin position="420"/>
        <end position="429"/>
    </location>
</feature>
<proteinExistence type="predicted"/>
<evidence type="ECO:0000256" key="1">
    <source>
        <dbReference type="SAM" id="MobiDB-lite"/>
    </source>
</evidence>
<feature type="region of interest" description="Disordered" evidence="1">
    <location>
        <begin position="138"/>
        <end position="184"/>
    </location>
</feature>